<protein>
    <submittedName>
        <fullName evidence="4">LAETG motif-containing sortase-dependent surface protein</fullName>
    </submittedName>
</protein>
<accession>A0ABW0WH81</accession>
<evidence type="ECO:0000313" key="5">
    <source>
        <dbReference type="Proteomes" id="UP001596065"/>
    </source>
</evidence>
<feature type="chain" id="PRO_5045220844" evidence="3">
    <location>
        <begin position="33"/>
        <end position="236"/>
    </location>
</feature>
<keyword evidence="5" id="KW-1185">Reference proteome</keyword>
<organism evidence="4 5">
    <name type="scientific">Streptomyces nogalater</name>
    <dbReference type="NCBI Taxonomy" id="38314"/>
    <lineage>
        <taxon>Bacteria</taxon>
        <taxon>Bacillati</taxon>
        <taxon>Actinomycetota</taxon>
        <taxon>Actinomycetes</taxon>
        <taxon>Kitasatosporales</taxon>
        <taxon>Streptomycetaceae</taxon>
        <taxon>Streptomyces</taxon>
    </lineage>
</organism>
<dbReference type="Proteomes" id="UP001596065">
    <property type="component" value="Unassembled WGS sequence"/>
</dbReference>
<keyword evidence="2" id="KW-1133">Transmembrane helix</keyword>
<feature type="transmembrane region" description="Helical" evidence="2">
    <location>
        <begin position="212"/>
        <end position="232"/>
    </location>
</feature>
<evidence type="ECO:0000256" key="2">
    <source>
        <dbReference type="SAM" id="Phobius"/>
    </source>
</evidence>
<reference evidence="5" key="1">
    <citation type="journal article" date="2019" name="Int. J. Syst. Evol. Microbiol.">
        <title>The Global Catalogue of Microorganisms (GCM) 10K type strain sequencing project: providing services to taxonomists for standard genome sequencing and annotation.</title>
        <authorList>
            <consortium name="The Broad Institute Genomics Platform"/>
            <consortium name="The Broad Institute Genome Sequencing Center for Infectious Disease"/>
            <person name="Wu L."/>
            <person name="Ma J."/>
        </authorList>
    </citation>
    <scope>NUCLEOTIDE SEQUENCE [LARGE SCALE GENOMIC DNA]</scope>
    <source>
        <strain evidence="5">KCTC 5701</strain>
    </source>
</reference>
<sequence>MTRRSLRRSVTVLGLATGSAALICGLAGSALAHTIDDFAAAATCDGGKGVIVVTGTDPFAADATVSVFAKGAAGVETKVGEQPVKGSERGSRVVFPAGWKPGAVYRVHVTAGRRVDQDIRPDLVTPSTPCAAESAAATPTAGTTPSLSPSPSLSTAPTLSVTATMTASAPAEPVPSASVPASAPAGGPGNVPSPAAGDSGLAETGANSRTPLIAGLAAALVVVGGGAVWFGMRRRG</sequence>
<feature type="region of interest" description="Disordered" evidence="1">
    <location>
        <begin position="120"/>
        <end position="203"/>
    </location>
</feature>
<feature type="compositionally biased region" description="Low complexity" evidence="1">
    <location>
        <begin position="125"/>
        <end position="197"/>
    </location>
</feature>
<evidence type="ECO:0000256" key="1">
    <source>
        <dbReference type="SAM" id="MobiDB-lite"/>
    </source>
</evidence>
<name>A0ABW0WH81_STRNO</name>
<proteinExistence type="predicted"/>
<keyword evidence="3" id="KW-0732">Signal</keyword>
<evidence type="ECO:0000256" key="3">
    <source>
        <dbReference type="SAM" id="SignalP"/>
    </source>
</evidence>
<dbReference type="RefSeq" id="WP_344349256.1">
    <property type="nucleotide sequence ID" value="NZ_BAAASM010000026.1"/>
</dbReference>
<keyword evidence="2" id="KW-0472">Membrane</keyword>
<feature type="signal peptide" evidence="3">
    <location>
        <begin position="1"/>
        <end position="32"/>
    </location>
</feature>
<evidence type="ECO:0000313" key="4">
    <source>
        <dbReference type="EMBL" id="MFC5657612.1"/>
    </source>
</evidence>
<gene>
    <name evidence="4" type="ORF">ACFP3J_19210</name>
</gene>
<dbReference type="EMBL" id="JBHSOE010000031">
    <property type="protein sequence ID" value="MFC5657612.1"/>
    <property type="molecule type" value="Genomic_DNA"/>
</dbReference>
<keyword evidence="2" id="KW-0812">Transmembrane</keyword>
<dbReference type="NCBIfam" id="NF041528">
    <property type="entry name" value="strep_LAETG"/>
    <property type="match status" value="1"/>
</dbReference>
<comment type="caution">
    <text evidence="4">The sequence shown here is derived from an EMBL/GenBank/DDBJ whole genome shotgun (WGS) entry which is preliminary data.</text>
</comment>